<keyword evidence="1" id="KW-0472">Membrane</keyword>
<feature type="transmembrane region" description="Helical" evidence="1">
    <location>
        <begin position="46"/>
        <end position="63"/>
    </location>
</feature>
<feature type="transmembrane region" description="Helical" evidence="1">
    <location>
        <begin position="173"/>
        <end position="191"/>
    </location>
</feature>
<accession>A0A0S1XDT0</accession>
<feature type="transmembrane region" description="Helical" evidence="1">
    <location>
        <begin position="94"/>
        <end position="112"/>
    </location>
</feature>
<feature type="transmembrane region" description="Helical" evidence="1">
    <location>
        <begin position="197"/>
        <end position="215"/>
    </location>
</feature>
<sequence length="222" mass="24617">MKREKLALLIYLSAFIISLYMLLSIGMIILANEAIVLGKSVEGDTLLMMEIPTIALILLSPSYLKRKARFFAGISLFSAFVLMIVQRADIPIHVIPLAGLVLSLFALTVGFPKDKQQVSLSERMINIVIGIASIFALVRAWNFVWPNEVKPLIFLLGAIGALLMLFKNRVISSGGIPLLVTFYCSATYALYALNHNLYGQIFWAASVVLIAYSLIPLRKLLR</sequence>
<name>A0A0S1XDT0_THEBA</name>
<dbReference type="Proteomes" id="UP000066042">
    <property type="component" value="Chromosome"/>
</dbReference>
<reference evidence="2 3" key="1">
    <citation type="journal article" date="2016" name="Genome Announc.">
        <title>Complete genome sequence of the hyperthermophilic and piezophilic archaeon Thermococcus barophilus Ch5, capable of growth at the expense of hydrogenogenesis from carbon monoxide and formate.</title>
        <authorList>
            <person name="Oger P."/>
            <person name="Sokolova T.G."/>
            <person name="Kozhevnikova D.A."/>
            <person name="Taranov E.A."/>
            <person name="Vannier P."/>
            <person name="Lee H.S."/>
            <person name="Kwon K.K."/>
            <person name="Kang S.G."/>
            <person name="Lee J.H."/>
            <person name="Bonch-Osmolovskaya E.A."/>
            <person name="Lebedinsky A.V."/>
        </authorList>
    </citation>
    <scope>NUCLEOTIDE SEQUENCE [LARGE SCALE GENOMIC DNA]</scope>
    <source>
        <strain evidence="3">Ch5</strain>
    </source>
</reference>
<dbReference type="GeneID" id="26137232"/>
<dbReference type="STRING" id="55802.TBCH5v1_2002"/>
<evidence type="ECO:0000313" key="3">
    <source>
        <dbReference type="Proteomes" id="UP000066042"/>
    </source>
</evidence>
<keyword evidence="1" id="KW-1133">Transmembrane helix</keyword>
<keyword evidence="1" id="KW-0812">Transmembrane</keyword>
<dbReference type="RefSeq" id="WP_056934399.1">
    <property type="nucleotide sequence ID" value="NZ_CP013050.1"/>
</dbReference>
<protein>
    <submittedName>
        <fullName evidence="2">Uncharacterized protein</fullName>
    </submittedName>
</protein>
<evidence type="ECO:0000313" key="2">
    <source>
        <dbReference type="EMBL" id="ALM75905.1"/>
    </source>
</evidence>
<feature type="transmembrane region" description="Helical" evidence="1">
    <location>
        <begin position="7"/>
        <end position="31"/>
    </location>
</feature>
<feature type="transmembrane region" description="Helical" evidence="1">
    <location>
        <begin position="149"/>
        <end position="166"/>
    </location>
</feature>
<evidence type="ECO:0000256" key="1">
    <source>
        <dbReference type="SAM" id="Phobius"/>
    </source>
</evidence>
<dbReference type="AlphaFoldDB" id="A0A0S1XDT0"/>
<gene>
    <name evidence="2" type="ORF">TBCH5v1_2002</name>
</gene>
<proteinExistence type="predicted"/>
<organism evidence="2 3">
    <name type="scientific">Thermococcus barophilus</name>
    <dbReference type="NCBI Taxonomy" id="55802"/>
    <lineage>
        <taxon>Archaea</taxon>
        <taxon>Methanobacteriati</taxon>
        <taxon>Methanobacteriota</taxon>
        <taxon>Thermococci</taxon>
        <taxon>Thermococcales</taxon>
        <taxon>Thermococcaceae</taxon>
        <taxon>Thermococcus</taxon>
    </lineage>
</organism>
<feature type="transmembrane region" description="Helical" evidence="1">
    <location>
        <begin position="124"/>
        <end position="143"/>
    </location>
</feature>
<feature type="transmembrane region" description="Helical" evidence="1">
    <location>
        <begin position="70"/>
        <end position="88"/>
    </location>
</feature>
<dbReference type="EMBL" id="CP013050">
    <property type="protein sequence ID" value="ALM75905.1"/>
    <property type="molecule type" value="Genomic_DNA"/>
</dbReference>
<dbReference type="PATRIC" id="fig|55802.8.peg.1982"/>